<reference evidence="1 2" key="1">
    <citation type="submission" date="2016-07" db="EMBL/GenBank/DDBJ databases">
        <title>Pervasive Adenine N6-methylation of Active Genes in Fungi.</title>
        <authorList>
            <consortium name="DOE Joint Genome Institute"/>
            <person name="Mondo S.J."/>
            <person name="Dannebaum R.O."/>
            <person name="Kuo R.C."/>
            <person name="Labutti K."/>
            <person name="Haridas S."/>
            <person name="Kuo A."/>
            <person name="Salamov A."/>
            <person name="Ahrendt S.R."/>
            <person name="Lipzen A."/>
            <person name="Sullivan W."/>
            <person name="Andreopoulos W.B."/>
            <person name="Clum A."/>
            <person name="Lindquist E."/>
            <person name="Daum C."/>
            <person name="Ramamoorthy G.K."/>
            <person name="Gryganskyi A."/>
            <person name="Culley D."/>
            <person name="Magnuson J.K."/>
            <person name="James T.Y."/>
            <person name="O'Malley M.A."/>
            <person name="Stajich J.E."/>
            <person name="Spatafora J.W."/>
            <person name="Visel A."/>
            <person name="Grigoriev I.V."/>
        </authorList>
    </citation>
    <scope>NUCLEOTIDE SEQUENCE [LARGE SCALE GENOMIC DNA]</scope>
    <source>
        <strain evidence="1 2">CBS 115471</strain>
    </source>
</reference>
<proteinExistence type="predicted"/>
<evidence type="ECO:0000313" key="2">
    <source>
        <dbReference type="Proteomes" id="UP000193144"/>
    </source>
</evidence>
<dbReference type="EMBL" id="MCFA01000015">
    <property type="protein sequence ID" value="ORY16944.1"/>
    <property type="molecule type" value="Genomic_DNA"/>
</dbReference>
<evidence type="ECO:0000313" key="1">
    <source>
        <dbReference type="EMBL" id="ORY16944.1"/>
    </source>
</evidence>
<keyword evidence="2" id="KW-1185">Reference proteome</keyword>
<dbReference type="Proteomes" id="UP000193144">
    <property type="component" value="Unassembled WGS sequence"/>
</dbReference>
<gene>
    <name evidence="1" type="ORF">BCR34DRAFT_584012</name>
</gene>
<protein>
    <submittedName>
        <fullName evidence="1">Uncharacterized protein</fullName>
    </submittedName>
</protein>
<name>A0A1Y2A3C1_9PLEO</name>
<organism evidence="1 2">
    <name type="scientific">Clohesyomyces aquaticus</name>
    <dbReference type="NCBI Taxonomy" id="1231657"/>
    <lineage>
        <taxon>Eukaryota</taxon>
        <taxon>Fungi</taxon>
        <taxon>Dikarya</taxon>
        <taxon>Ascomycota</taxon>
        <taxon>Pezizomycotina</taxon>
        <taxon>Dothideomycetes</taxon>
        <taxon>Pleosporomycetidae</taxon>
        <taxon>Pleosporales</taxon>
        <taxon>Lindgomycetaceae</taxon>
        <taxon>Clohesyomyces</taxon>
    </lineage>
</organism>
<comment type="caution">
    <text evidence="1">The sequence shown here is derived from an EMBL/GenBank/DDBJ whole genome shotgun (WGS) entry which is preliminary data.</text>
</comment>
<sequence>MTAGAVEIIPSRKSANQGVRANEVQRVIRLFQAAFCKDAELVLDLLCYRYAATSFGSAQTDHKGETAIQQPFVPPESLSERPHSNSGGPRSVGIWWFDARNYEEYRCKTGPATHAEIPTQIASLRLTYASNPSLSSTILGDLGIRLAARLLHIHRTGATAARRNGIKLNKAGHQRPALVRTARANGRRTSGADLSKVLYNTRMHRKSEGLLEDTGRYDAHAYLLTLRVQHRLPPKTARQQLLLLASVMGGAAGCAVHERRGSIFRRGIELLALLEGQGRRHATRRQRIISIAERKCRRNSSVVQGGEAHLHVDWSIMSTGCWQGQHSRTLEIVEVRPEHLLLGSSIWHVRIHQWRRCLSTGLDEREVFSKLSLGRACSMIINLGCLVSTKLGISAPPHIFPASQTPASWLSGIATLVVGVSADVQHNGDVGCDGTKFTGYSVG</sequence>
<accession>A0A1Y2A3C1</accession>
<dbReference type="AlphaFoldDB" id="A0A1Y2A3C1"/>